<keyword evidence="4" id="KW-0378">Hydrolase</keyword>
<keyword evidence="6 7" id="KW-0119">Carbohydrate metabolism</keyword>
<dbReference type="Proteomes" id="UP000309061">
    <property type="component" value="Chromosome"/>
</dbReference>
<dbReference type="Pfam" id="PF03320">
    <property type="entry name" value="FBPase_glpX"/>
    <property type="match status" value="1"/>
</dbReference>
<dbReference type="InterPro" id="IPR004464">
    <property type="entry name" value="FBPase_class-2/SBPase"/>
</dbReference>
<keyword evidence="5" id="KW-0464">Manganese</keyword>
<dbReference type="GO" id="GO:0005829">
    <property type="term" value="C:cytosol"/>
    <property type="evidence" value="ECO:0007669"/>
    <property type="project" value="TreeGrafter"/>
</dbReference>
<comment type="similarity">
    <text evidence="2 7">Belongs to the FBPase class 2 family.</text>
</comment>
<dbReference type="AlphaFoldDB" id="A0A6B8KC11"/>
<dbReference type="Gene3D" id="3.40.190.90">
    <property type="match status" value="1"/>
</dbReference>
<protein>
    <recommendedName>
        <fullName evidence="7">Fructose-1,6-bisphosphatase</fullName>
    </recommendedName>
</protein>
<evidence type="ECO:0000313" key="9">
    <source>
        <dbReference type="Proteomes" id="UP000309061"/>
    </source>
</evidence>
<proteinExistence type="inferred from homology"/>
<evidence type="ECO:0000256" key="5">
    <source>
        <dbReference type="ARBA" id="ARBA00023211"/>
    </source>
</evidence>
<dbReference type="PANTHER" id="PTHR30447:SF0">
    <property type="entry name" value="FRUCTOSE-1,6-BISPHOSPHATASE 1 CLASS 2-RELATED"/>
    <property type="match status" value="1"/>
</dbReference>
<dbReference type="KEGG" id="mhey:H2LOC_005025"/>
<evidence type="ECO:0000313" key="8">
    <source>
        <dbReference type="EMBL" id="QGM45102.1"/>
    </source>
</evidence>
<evidence type="ECO:0000256" key="2">
    <source>
        <dbReference type="ARBA" id="ARBA00008989"/>
    </source>
</evidence>
<dbReference type="PIRSF" id="PIRSF004532">
    <property type="entry name" value="GlpX"/>
    <property type="match status" value="1"/>
</dbReference>
<organism evidence="8 9">
    <name type="scientific">Methylocystis heyeri</name>
    <dbReference type="NCBI Taxonomy" id="391905"/>
    <lineage>
        <taxon>Bacteria</taxon>
        <taxon>Pseudomonadati</taxon>
        <taxon>Pseudomonadota</taxon>
        <taxon>Alphaproteobacteria</taxon>
        <taxon>Hyphomicrobiales</taxon>
        <taxon>Methylocystaceae</taxon>
        <taxon>Methylocystis</taxon>
    </lineage>
</organism>
<dbReference type="SUPFAM" id="SSF56655">
    <property type="entry name" value="Carbohydrate phosphatase"/>
    <property type="match status" value="1"/>
</dbReference>
<name>A0A6B8KC11_9HYPH</name>
<evidence type="ECO:0000256" key="1">
    <source>
        <dbReference type="ARBA" id="ARBA00001273"/>
    </source>
</evidence>
<dbReference type="GO" id="GO:0030388">
    <property type="term" value="P:fructose 1,6-bisphosphate metabolic process"/>
    <property type="evidence" value="ECO:0007669"/>
    <property type="project" value="TreeGrafter"/>
</dbReference>
<comment type="catalytic activity">
    <reaction evidence="1">
        <text>beta-D-fructose 1,6-bisphosphate + H2O = beta-D-fructose 6-phosphate + phosphate</text>
        <dbReference type="Rhea" id="RHEA:11064"/>
        <dbReference type="ChEBI" id="CHEBI:15377"/>
        <dbReference type="ChEBI" id="CHEBI:32966"/>
        <dbReference type="ChEBI" id="CHEBI:43474"/>
        <dbReference type="ChEBI" id="CHEBI:57634"/>
        <dbReference type="EC" id="3.1.3.11"/>
    </reaction>
</comment>
<evidence type="ECO:0000256" key="3">
    <source>
        <dbReference type="ARBA" id="ARBA00022723"/>
    </source>
</evidence>
<dbReference type="PANTHER" id="PTHR30447">
    <property type="entry name" value="FRUCTOSE-1,6-BISPHOSPHATASE CLASS 2"/>
    <property type="match status" value="1"/>
</dbReference>
<dbReference type="OrthoDB" id="9779353at2"/>
<sequence>MIQKAFAEDQSIERFLALALARVTERGAVAAARLRGRGDEMAADRAAARAMRAELDRLPIQATVVIGENDHGSLPSSLGPGETVGAGGGARLDLAVAALEGSTLCAKDMPGAISVIAMAKEGSFLRVPDVYMDKIAIGPGYPPGLVDLDREPSQNIEALAREKNVASSEITVCVLDRPRHADLIAKCREAGASVRLISDGDVAGAIFTAQPQKTGVDIYLGRGGAREGVLAAGALRCVGGQMQGRLVIDNSEKLASAARIGIEDPFRKYDMAELASGDVILCATGVTEGPLLDGVVFEKATISTETVVYHSFTGTVRRIRAEHRADRLQD</sequence>
<dbReference type="RefSeq" id="WP_136495387.1">
    <property type="nucleotide sequence ID" value="NZ_CP046052.1"/>
</dbReference>
<dbReference type="GO" id="GO:0006094">
    <property type="term" value="P:gluconeogenesis"/>
    <property type="evidence" value="ECO:0007669"/>
    <property type="project" value="InterPro"/>
</dbReference>
<gene>
    <name evidence="8" type="ORF">H2LOC_005025</name>
</gene>
<keyword evidence="3" id="KW-0479">Metal-binding</keyword>
<dbReference type="EMBL" id="CP046052">
    <property type="protein sequence ID" value="QGM45102.1"/>
    <property type="molecule type" value="Genomic_DNA"/>
</dbReference>
<dbReference type="GO" id="GO:0042132">
    <property type="term" value="F:fructose 1,6-bisphosphate 1-phosphatase activity"/>
    <property type="evidence" value="ECO:0007669"/>
    <property type="project" value="UniProtKB-EC"/>
</dbReference>
<evidence type="ECO:0000256" key="7">
    <source>
        <dbReference type="PIRNR" id="PIRNR004532"/>
    </source>
</evidence>
<accession>A0A6B8KC11</accession>
<dbReference type="Gene3D" id="3.30.540.10">
    <property type="entry name" value="Fructose-1,6-Bisphosphatase, subunit A, domain 1"/>
    <property type="match status" value="1"/>
</dbReference>
<evidence type="ECO:0000256" key="4">
    <source>
        <dbReference type="ARBA" id="ARBA00022801"/>
    </source>
</evidence>
<evidence type="ECO:0000256" key="6">
    <source>
        <dbReference type="ARBA" id="ARBA00023277"/>
    </source>
</evidence>
<keyword evidence="9" id="KW-1185">Reference proteome</keyword>
<reference evidence="8 9" key="1">
    <citation type="submission" date="2019-11" db="EMBL/GenBank/DDBJ databases">
        <title>The genome sequence of Methylocystis heyeri.</title>
        <authorList>
            <person name="Oshkin I.Y."/>
            <person name="Miroshnikov K."/>
            <person name="Dedysh S.N."/>
        </authorList>
    </citation>
    <scope>NUCLEOTIDE SEQUENCE [LARGE SCALE GENOMIC DNA]</scope>
    <source>
        <strain evidence="8 9">H2</strain>
    </source>
</reference>
<dbReference type="GO" id="GO:0006071">
    <property type="term" value="P:glycerol metabolic process"/>
    <property type="evidence" value="ECO:0007669"/>
    <property type="project" value="InterPro"/>
</dbReference>
<dbReference type="GO" id="GO:0046872">
    <property type="term" value="F:metal ion binding"/>
    <property type="evidence" value="ECO:0007669"/>
    <property type="project" value="UniProtKB-KW"/>
</dbReference>